<dbReference type="SUPFAM" id="SSF49998">
    <property type="entry name" value="Amine oxidase catalytic domain"/>
    <property type="match status" value="1"/>
</dbReference>
<protein>
    <recommendedName>
        <fullName evidence="3">Copper amine oxidase catalytic domain-containing protein</fullName>
    </recommendedName>
</protein>
<evidence type="ECO:0000313" key="1">
    <source>
        <dbReference type="EMBL" id="GAA3623808.1"/>
    </source>
</evidence>
<keyword evidence="2" id="KW-1185">Reference proteome</keyword>
<dbReference type="EMBL" id="BAABDQ010000071">
    <property type="protein sequence ID" value="GAA3623808.1"/>
    <property type="molecule type" value="Genomic_DNA"/>
</dbReference>
<accession>A0ABP7A2S8</accession>
<dbReference type="Proteomes" id="UP001500630">
    <property type="component" value="Unassembled WGS sequence"/>
</dbReference>
<dbReference type="InterPro" id="IPR036460">
    <property type="entry name" value="Cu_amine_oxidase_C_sf"/>
</dbReference>
<dbReference type="Gene3D" id="2.70.98.20">
    <property type="entry name" value="Copper amine oxidase, catalytic domain"/>
    <property type="match status" value="1"/>
</dbReference>
<name>A0ABP7A2S8_9ACTN</name>
<sequence>MSEAGSIVWPSAQEPLWRLEWRLADSPDQEGIVIRSARYRDHQVFYKASLPSLRVQYDGPCGPYKDPLNYNNAQPTARCPNQRVCVYSYTSNGFRALGVESYHRIGAYRLTHRWVFWEHGWIMPRLYSAGLQCNYDHRHHAYWRFDFDIDNAGRDLAFEYNTYTPDIGWGPGWHSKPSEITRRKWPSSNRRWAVMDLDSSRGYFVLPGPNDGVADAFSTSDLWVLRYRSEEDLYGRQGSAAADGLSTHLTGEDTNGRDIVLWYCAHLGHSADHGGDDWHGIGPNLAPFGAW</sequence>
<gene>
    <name evidence="1" type="ORF">GCM10022419_131840</name>
</gene>
<evidence type="ECO:0000313" key="2">
    <source>
        <dbReference type="Proteomes" id="UP001500630"/>
    </source>
</evidence>
<dbReference type="RefSeq" id="WP_345580108.1">
    <property type="nucleotide sequence ID" value="NZ_BAABDQ010000071.1"/>
</dbReference>
<evidence type="ECO:0008006" key="3">
    <source>
        <dbReference type="Google" id="ProtNLM"/>
    </source>
</evidence>
<reference evidence="2" key="1">
    <citation type="journal article" date="2019" name="Int. J. Syst. Evol. Microbiol.">
        <title>The Global Catalogue of Microorganisms (GCM) 10K type strain sequencing project: providing services to taxonomists for standard genome sequencing and annotation.</title>
        <authorList>
            <consortium name="The Broad Institute Genomics Platform"/>
            <consortium name="The Broad Institute Genome Sequencing Center for Infectious Disease"/>
            <person name="Wu L."/>
            <person name="Ma J."/>
        </authorList>
    </citation>
    <scope>NUCLEOTIDE SEQUENCE [LARGE SCALE GENOMIC DNA]</scope>
    <source>
        <strain evidence="2">JCM 17326</strain>
    </source>
</reference>
<proteinExistence type="predicted"/>
<organism evidence="1 2">
    <name type="scientific">Nonomuraea rosea</name>
    <dbReference type="NCBI Taxonomy" id="638574"/>
    <lineage>
        <taxon>Bacteria</taxon>
        <taxon>Bacillati</taxon>
        <taxon>Actinomycetota</taxon>
        <taxon>Actinomycetes</taxon>
        <taxon>Streptosporangiales</taxon>
        <taxon>Streptosporangiaceae</taxon>
        <taxon>Nonomuraea</taxon>
    </lineage>
</organism>
<comment type="caution">
    <text evidence="1">The sequence shown here is derived from an EMBL/GenBank/DDBJ whole genome shotgun (WGS) entry which is preliminary data.</text>
</comment>